<comment type="caution">
    <text evidence="3">The sequence shown here is derived from an EMBL/GenBank/DDBJ whole genome shotgun (WGS) entry which is preliminary data.</text>
</comment>
<dbReference type="InterPro" id="IPR018658">
    <property type="entry name" value="DUF2089"/>
</dbReference>
<dbReference type="OrthoDB" id="9797643at2"/>
<feature type="domain" description="DUF2089" evidence="1">
    <location>
        <begin position="42"/>
        <end position="87"/>
    </location>
</feature>
<dbReference type="STRING" id="1121326.CLMAG_39910"/>
<protein>
    <recommendedName>
        <fullName evidence="5">DUF2089 domain-containing protein</fullName>
    </recommendedName>
</protein>
<evidence type="ECO:0000313" key="4">
    <source>
        <dbReference type="Proteomes" id="UP000076603"/>
    </source>
</evidence>
<organism evidence="3 4">
    <name type="scientific">Clostridium magnum DSM 2767</name>
    <dbReference type="NCBI Taxonomy" id="1121326"/>
    <lineage>
        <taxon>Bacteria</taxon>
        <taxon>Bacillati</taxon>
        <taxon>Bacillota</taxon>
        <taxon>Clostridia</taxon>
        <taxon>Eubacteriales</taxon>
        <taxon>Clostridiaceae</taxon>
        <taxon>Clostridium</taxon>
    </lineage>
</organism>
<evidence type="ECO:0008006" key="5">
    <source>
        <dbReference type="Google" id="ProtNLM"/>
    </source>
</evidence>
<dbReference type="Pfam" id="PF22747">
    <property type="entry name" value="Zn_ribbon_DUF2089"/>
    <property type="match status" value="1"/>
</dbReference>
<reference evidence="3 4" key="1">
    <citation type="submission" date="2016-04" db="EMBL/GenBank/DDBJ databases">
        <title>Genome sequence of Clostridium magnum DSM 2767.</title>
        <authorList>
            <person name="Poehlein A."/>
            <person name="Uhlig R."/>
            <person name="Fischer R."/>
            <person name="Bahl H."/>
            <person name="Daniel R."/>
        </authorList>
    </citation>
    <scope>NUCLEOTIDE SEQUENCE [LARGE SCALE GENOMIC DNA]</scope>
    <source>
        <strain evidence="3 4">DSM 2767</strain>
    </source>
</reference>
<dbReference type="Pfam" id="PF09862">
    <property type="entry name" value="DUF2089"/>
    <property type="match status" value="1"/>
</dbReference>
<dbReference type="PATRIC" id="fig|1121326.3.peg.4042"/>
<accession>A0A162RPZ2</accession>
<dbReference type="InterPro" id="IPR053957">
    <property type="entry name" value="DUF2089_Zn_ribbon"/>
</dbReference>
<proteinExistence type="predicted"/>
<name>A0A162RPZ2_9CLOT</name>
<evidence type="ECO:0000259" key="2">
    <source>
        <dbReference type="Pfam" id="PF22747"/>
    </source>
</evidence>
<sequence>MAYRILTQCPVCNSKLTVTKLTCKKCNTVIENDFELSKFSYLTMDQLNFAEVFIKCRGNIKDVEKELGISYPTVRSKIEDLIVSLGYVPIREKADNSCEVIDKLEKGEITAEQALNLLKK</sequence>
<keyword evidence="4" id="KW-1185">Reference proteome</keyword>
<feature type="domain" description="DUF2089" evidence="2">
    <location>
        <begin position="9"/>
        <end position="40"/>
    </location>
</feature>
<dbReference type="EMBL" id="LWAE01000005">
    <property type="protein sequence ID" value="KZL90220.1"/>
    <property type="molecule type" value="Genomic_DNA"/>
</dbReference>
<dbReference type="RefSeq" id="WP_066626320.1">
    <property type="nucleotide sequence ID" value="NZ_FQXL01000014.1"/>
</dbReference>
<dbReference type="Proteomes" id="UP000076603">
    <property type="component" value="Unassembled WGS sequence"/>
</dbReference>
<dbReference type="AlphaFoldDB" id="A0A162RPZ2"/>
<gene>
    <name evidence="3" type="ORF">CLMAG_39910</name>
</gene>
<evidence type="ECO:0000313" key="3">
    <source>
        <dbReference type="EMBL" id="KZL90220.1"/>
    </source>
</evidence>
<evidence type="ECO:0000259" key="1">
    <source>
        <dbReference type="Pfam" id="PF09862"/>
    </source>
</evidence>